<comment type="subcellular location">
    <subcellularLocation>
        <location evidence="1 7">Nucleus</location>
    </subcellularLocation>
</comment>
<dbReference type="PhylomeDB" id="A0A0D2X3J5"/>
<dbReference type="GO" id="GO:0003688">
    <property type="term" value="F:DNA replication origin binding"/>
    <property type="evidence" value="ECO:0007669"/>
    <property type="project" value="TreeGrafter"/>
</dbReference>
<dbReference type="EMBL" id="KE346367">
    <property type="protein sequence ID" value="KJE94419.1"/>
    <property type="molecule type" value="Genomic_DNA"/>
</dbReference>
<sequence>MANHTSTAEIIARVRLQLSDQSPRTLYGVTPQLEQLEKLMRRTVANLESNSALLIGPRGSGKSAAVNACIAAITADFGSDAFAVVRLNGLIHTDDRLALRDIASQLKVQRALETGNLSSFAAALAFILETLRNGSRQSQPLIVILDEFDQFAHHAKQTLLYNLFDLVQSAEAPMIVLGLSCRLDVIELLEKRVKSRFSHRQIHFLHNFGFDEYLSIARNSLLIAGAEHDAAISAWNAQVAEAMNDRSLVAALQVQFDLSKDPRVISTVLVCILNSALTASATGRLQASSVVSIIQAQFVDAKALVLQGLSTLELCLMIAINHVQVKVGVLEPFNFEMVYEEYKAFANSNVHVIDFFSKPVSLKAFEHLQAIELIKPVHPNAFHVPKEYRMMRMMVEPAQIVDAVTRFQDCSTAVRRWGSQWAE</sequence>
<protein>
    <recommendedName>
        <fullName evidence="3 7">Origin recognition complex subunit 4</fullName>
    </recommendedName>
</protein>
<evidence type="ECO:0000313" key="9">
    <source>
        <dbReference type="EMBL" id="KJE94419.1"/>
    </source>
</evidence>
<dbReference type="PANTHER" id="PTHR12087">
    <property type="entry name" value="ORIGIN RECOGNITION COMPLEX SUBUNIT 4"/>
    <property type="match status" value="1"/>
</dbReference>
<comment type="similarity">
    <text evidence="2 7">Belongs to the ORC4 family.</text>
</comment>
<keyword evidence="6 7" id="KW-0539">Nucleus</keyword>
<dbReference type="InterPro" id="IPR041664">
    <property type="entry name" value="AAA_16"/>
</dbReference>
<dbReference type="eggNOG" id="KOG2228">
    <property type="taxonomic scope" value="Eukaryota"/>
</dbReference>
<dbReference type="Pfam" id="PF13191">
    <property type="entry name" value="AAA_16"/>
    <property type="match status" value="1"/>
</dbReference>
<dbReference type="SUPFAM" id="SSF52540">
    <property type="entry name" value="P-loop containing nucleoside triphosphate hydrolases"/>
    <property type="match status" value="1"/>
</dbReference>
<dbReference type="InterPro" id="IPR003593">
    <property type="entry name" value="AAA+_ATPase"/>
</dbReference>
<evidence type="ECO:0000256" key="4">
    <source>
        <dbReference type="ARBA" id="ARBA00022705"/>
    </source>
</evidence>
<organism evidence="9 10">
    <name type="scientific">Capsaspora owczarzaki (strain ATCC 30864)</name>
    <dbReference type="NCBI Taxonomy" id="595528"/>
    <lineage>
        <taxon>Eukaryota</taxon>
        <taxon>Filasterea</taxon>
        <taxon>Capsaspora</taxon>
    </lineage>
</organism>
<evidence type="ECO:0000256" key="7">
    <source>
        <dbReference type="PIRNR" id="PIRNR007858"/>
    </source>
</evidence>
<evidence type="ECO:0000256" key="6">
    <source>
        <dbReference type="ARBA" id="ARBA00023242"/>
    </source>
</evidence>
<comment type="function">
    <text evidence="7">Component of the origin recognition complex (ORC) that binds origins of replication.</text>
</comment>
<evidence type="ECO:0000256" key="5">
    <source>
        <dbReference type="ARBA" id="ARBA00023125"/>
    </source>
</evidence>
<accession>A0A0D2X3J5</accession>
<dbReference type="PIRSF" id="PIRSF007858">
    <property type="entry name" value="ORC4"/>
    <property type="match status" value="1"/>
</dbReference>
<dbReference type="Gene3D" id="3.40.50.300">
    <property type="entry name" value="P-loop containing nucleotide triphosphate hydrolases"/>
    <property type="match status" value="1"/>
</dbReference>
<gene>
    <name evidence="9" type="ORF">CAOG_005062</name>
</gene>
<keyword evidence="4 7" id="KW-0235">DNA replication</keyword>
<dbReference type="InParanoid" id="A0A0D2X3J5"/>
<dbReference type="GO" id="GO:0006270">
    <property type="term" value="P:DNA replication initiation"/>
    <property type="evidence" value="ECO:0007669"/>
    <property type="project" value="TreeGrafter"/>
</dbReference>
<dbReference type="AlphaFoldDB" id="A0A0D2X3J5"/>
<dbReference type="Proteomes" id="UP000008743">
    <property type="component" value="Unassembled WGS sequence"/>
</dbReference>
<dbReference type="PANTHER" id="PTHR12087:SF0">
    <property type="entry name" value="ORIGIN RECOGNITION COMPLEX SUBUNIT 4"/>
    <property type="match status" value="1"/>
</dbReference>
<dbReference type="SMART" id="SM00382">
    <property type="entry name" value="AAA"/>
    <property type="match status" value="1"/>
</dbReference>
<dbReference type="InterPro" id="IPR016527">
    <property type="entry name" value="ORC4"/>
</dbReference>
<evidence type="ECO:0000256" key="3">
    <source>
        <dbReference type="ARBA" id="ARBA00019083"/>
    </source>
</evidence>
<dbReference type="FunFam" id="3.40.50.300:FF:003506">
    <property type="entry name" value="Predicted protein"/>
    <property type="match status" value="1"/>
</dbReference>
<dbReference type="InterPro" id="IPR027417">
    <property type="entry name" value="P-loop_NTPase"/>
</dbReference>
<dbReference type="OrthoDB" id="343623at2759"/>
<keyword evidence="10" id="KW-1185">Reference proteome</keyword>
<dbReference type="GO" id="GO:0005664">
    <property type="term" value="C:nuclear origin of replication recognition complex"/>
    <property type="evidence" value="ECO:0007669"/>
    <property type="project" value="TreeGrafter"/>
</dbReference>
<evidence type="ECO:0000313" key="10">
    <source>
        <dbReference type="Proteomes" id="UP000008743"/>
    </source>
</evidence>
<name>A0A0D2X3J5_CAPO3</name>
<evidence type="ECO:0000256" key="1">
    <source>
        <dbReference type="ARBA" id="ARBA00004123"/>
    </source>
</evidence>
<dbReference type="Pfam" id="PF14629">
    <property type="entry name" value="ORC4_C"/>
    <property type="match status" value="1"/>
</dbReference>
<reference evidence="10" key="1">
    <citation type="submission" date="2011-02" db="EMBL/GenBank/DDBJ databases">
        <title>The Genome Sequence of Capsaspora owczarzaki ATCC 30864.</title>
        <authorList>
            <person name="Russ C."/>
            <person name="Cuomo C."/>
            <person name="Burger G."/>
            <person name="Gray M.W."/>
            <person name="Holland P.W.H."/>
            <person name="King N."/>
            <person name="Lang F.B.F."/>
            <person name="Roger A.J."/>
            <person name="Ruiz-Trillo I."/>
            <person name="Young S.K."/>
            <person name="Zeng Q."/>
            <person name="Gargeya S."/>
            <person name="Alvarado L."/>
            <person name="Berlin A."/>
            <person name="Chapman S.B."/>
            <person name="Chen Z."/>
            <person name="Freedman E."/>
            <person name="Gellesch M."/>
            <person name="Goldberg J."/>
            <person name="Griggs A."/>
            <person name="Gujja S."/>
            <person name="Heilman E."/>
            <person name="Heiman D."/>
            <person name="Howarth C."/>
            <person name="Mehta T."/>
            <person name="Neiman D."/>
            <person name="Pearson M."/>
            <person name="Roberts A."/>
            <person name="Saif S."/>
            <person name="Shea T."/>
            <person name="Shenoy N."/>
            <person name="Sisk P."/>
            <person name="Stolte C."/>
            <person name="Sykes S."/>
            <person name="White J."/>
            <person name="Yandava C."/>
            <person name="Haas B."/>
            <person name="Nusbaum C."/>
            <person name="Birren B."/>
        </authorList>
    </citation>
    <scope>NUCLEOTIDE SEQUENCE</scope>
    <source>
        <strain evidence="10">ATCC 30864</strain>
    </source>
</reference>
<proteinExistence type="inferred from homology"/>
<dbReference type="InterPro" id="IPR032705">
    <property type="entry name" value="ORC4_C"/>
</dbReference>
<evidence type="ECO:0000259" key="8">
    <source>
        <dbReference type="SMART" id="SM00382"/>
    </source>
</evidence>
<keyword evidence="5 7" id="KW-0238">DNA-binding</keyword>
<feature type="domain" description="AAA+ ATPase" evidence="8">
    <location>
        <begin position="48"/>
        <end position="207"/>
    </location>
</feature>
<dbReference type="STRING" id="595528.A0A0D2X3J5"/>
<evidence type="ECO:0000256" key="2">
    <source>
        <dbReference type="ARBA" id="ARBA00005334"/>
    </source>
</evidence>